<organism evidence="5 6">
    <name type="scientific">Listeria grayi</name>
    <name type="common">Listeria murrayi</name>
    <dbReference type="NCBI Taxonomy" id="1641"/>
    <lineage>
        <taxon>Bacteria</taxon>
        <taxon>Bacillati</taxon>
        <taxon>Bacillota</taxon>
        <taxon>Bacilli</taxon>
        <taxon>Bacillales</taxon>
        <taxon>Listeriaceae</taxon>
        <taxon>Listeria</taxon>
    </lineage>
</organism>
<comment type="similarity">
    <text evidence="1">Belongs to the peptidase M20 family.</text>
</comment>
<dbReference type="PANTHER" id="PTHR11014:SF63">
    <property type="entry name" value="METALLOPEPTIDASE, PUTATIVE (AFU_ORTHOLOGUE AFUA_6G09600)-RELATED"/>
    <property type="match status" value="1"/>
</dbReference>
<dbReference type="SUPFAM" id="SSF55031">
    <property type="entry name" value="Bacterial exopeptidase dimerisation domain"/>
    <property type="match status" value="1"/>
</dbReference>
<dbReference type="InterPro" id="IPR036264">
    <property type="entry name" value="Bact_exopeptidase_dim_dom"/>
</dbReference>
<evidence type="ECO:0000313" key="6">
    <source>
        <dbReference type="Proteomes" id="UP000254879"/>
    </source>
</evidence>
<dbReference type="GO" id="GO:0016787">
    <property type="term" value="F:hydrolase activity"/>
    <property type="evidence" value="ECO:0007669"/>
    <property type="project" value="UniProtKB-KW"/>
</dbReference>
<keyword evidence="2 5" id="KW-0378">Hydrolase</keyword>
<dbReference type="Gene3D" id="3.40.630.10">
    <property type="entry name" value="Zn peptidases"/>
    <property type="match status" value="1"/>
</dbReference>
<dbReference type="Gene3D" id="3.30.70.360">
    <property type="match status" value="1"/>
</dbReference>
<feature type="binding site" evidence="3">
    <location>
        <position position="104"/>
    </location>
    <ligand>
        <name>Mn(2+)</name>
        <dbReference type="ChEBI" id="CHEBI:29035"/>
        <label>2</label>
    </ligand>
</feature>
<feature type="binding site" evidence="3">
    <location>
        <position position="138"/>
    </location>
    <ligand>
        <name>Mn(2+)</name>
        <dbReference type="ChEBI" id="CHEBI:29035"/>
        <label>2</label>
    </ligand>
</feature>
<proteinExistence type="inferred from homology"/>
<evidence type="ECO:0000256" key="3">
    <source>
        <dbReference type="PIRSR" id="PIRSR005962-1"/>
    </source>
</evidence>
<dbReference type="Pfam" id="PF07687">
    <property type="entry name" value="M20_dimer"/>
    <property type="match status" value="1"/>
</dbReference>
<dbReference type="FunFam" id="3.30.70.360:FF:000014">
    <property type="entry name" value="N-acyl-L-amino acid amidohydrolase"/>
    <property type="match status" value="1"/>
</dbReference>
<feature type="binding site" evidence="3">
    <location>
        <position position="361"/>
    </location>
    <ligand>
        <name>Mn(2+)</name>
        <dbReference type="ChEBI" id="CHEBI:29035"/>
        <label>2</label>
    </ligand>
</feature>
<dbReference type="PANTHER" id="PTHR11014">
    <property type="entry name" value="PEPTIDASE M20 FAMILY MEMBER"/>
    <property type="match status" value="1"/>
</dbReference>
<dbReference type="Pfam" id="PF01546">
    <property type="entry name" value="Peptidase_M20"/>
    <property type="match status" value="1"/>
</dbReference>
<sequence>MYKQIHSRILEEEDALIAFRRELHRHPELQWQEYQTTEKIAAALDAIGIHYLRTEPTGIIAEIKGGSSGKTIALRADMDALPVEELNDIAYKSTEAGKMHACGHDAHTAMLLTAAKVLYEAKDTLEGNVRLIFQPSEENGEGAKVMIEQGAMKDVDQVFGIHIWSPAPAGKVICPKGPAFAAADILEIIFTGKGGHGAMPHETIDAAIIASDFVQNVQTIVSRKIDPLEPTVITIGKMEVGTQYNVIAEKAVLQGTVRCFEPSLRDQVEEAIRHYANQTAALYGGTAEIHYRRGPAPVINDDDSAAFVQEVIRKTFGEETLLTAKPTTVGEDFSYYQLEAMGSFALVGTGNPAKETTFAHHHGRFNVDEDTLKIGAELYAQVAAHFLNEK</sequence>
<dbReference type="EC" id="3.-.-.-" evidence="5"/>
<feature type="binding site" evidence="3">
    <location>
        <position position="102"/>
    </location>
    <ligand>
        <name>Mn(2+)</name>
        <dbReference type="ChEBI" id="CHEBI:29035"/>
        <label>2</label>
    </ligand>
</feature>
<dbReference type="PIRSF" id="PIRSF005962">
    <property type="entry name" value="Pept_M20D_amidohydro"/>
    <property type="match status" value="1"/>
</dbReference>
<evidence type="ECO:0000256" key="2">
    <source>
        <dbReference type="ARBA" id="ARBA00022801"/>
    </source>
</evidence>
<keyword evidence="3" id="KW-0464">Manganese</keyword>
<dbReference type="Proteomes" id="UP000254879">
    <property type="component" value="Unassembled WGS sequence"/>
</dbReference>
<dbReference type="SUPFAM" id="SSF53187">
    <property type="entry name" value="Zn-dependent exopeptidases"/>
    <property type="match status" value="1"/>
</dbReference>
<reference evidence="5 6" key="1">
    <citation type="submission" date="2018-06" db="EMBL/GenBank/DDBJ databases">
        <authorList>
            <consortium name="Pathogen Informatics"/>
            <person name="Doyle S."/>
        </authorList>
    </citation>
    <scope>NUCLEOTIDE SEQUENCE [LARGE SCALE GENOMIC DNA]</scope>
    <source>
        <strain evidence="6">NCTC 10815</strain>
    </source>
</reference>
<feature type="domain" description="Peptidase M20 dimerisation" evidence="4">
    <location>
        <begin position="187"/>
        <end position="280"/>
    </location>
</feature>
<keyword evidence="3" id="KW-0479">Metal-binding</keyword>
<protein>
    <submittedName>
        <fullName evidence="5">Uncharacterized hydrolase YxeP</fullName>
        <ecNumber evidence="5">3.-.-.-</ecNumber>
    </submittedName>
</protein>
<dbReference type="InterPro" id="IPR017439">
    <property type="entry name" value="Amidohydrolase"/>
</dbReference>
<dbReference type="InterPro" id="IPR011650">
    <property type="entry name" value="Peptidase_M20_dimer"/>
</dbReference>
<accession>A0A378M9C7</accession>
<dbReference type="InterPro" id="IPR002933">
    <property type="entry name" value="Peptidase_M20"/>
</dbReference>
<dbReference type="NCBIfam" id="TIGR01891">
    <property type="entry name" value="amidohydrolases"/>
    <property type="match status" value="1"/>
</dbReference>
<dbReference type="GO" id="GO:0046872">
    <property type="term" value="F:metal ion binding"/>
    <property type="evidence" value="ECO:0007669"/>
    <property type="project" value="UniProtKB-KW"/>
</dbReference>
<name>A0A378M9C7_LISGR</name>
<evidence type="ECO:0000313" key="5">
    <source>
        <dbReference type="EMBL" id="STY42931.1"/>
    </source>
</evidence>
<feature type="binding site" evidence="3">
    <location>
        <position position="162"/>
    </location>
    <ligand>
        <name>Mn(2+)</name>
        <dbReference type="ChEBI" id="CHEBI:29035"/>
        <label>2</label>
    </ligand>
</feature>
<evidence type="ECO:0000256" key="1">
    <source>
        <dbReference type="ARBA" id="ARBA00006153"/>
    </source>
</evidence>
<gene>
    <name evidence="5" type="primary">yxeP_1</name>
    <name evidence="5" type="ORF">NCTC10815_00180</name>
</gene>
<dbReference type="RefSeq" id="WP_003758707.1">
    <property type="nucleotide sequence ID" value="NZ_CABKNG010000002.1"/>
</dbReference>
<comment type="cofactor">
    <cofactor evidence="3">
        <name>Mn(2+)</name>
        <dbReference type="ChEBI" id="CHEBI:29035"/>
    </cofactor>
    <text evidence="3">The Mn(2+) ion enhances activity.</text>
</comment>
<dbReference type="AlphaFoldDB" id="A0A378M9C7"/>
<evidence type="ECO:0000259" key="4">
    <source>
        <dbReference type="Pfam" id="PF07687"/>
    </source>
</evidence>
<dbReference type="EMBL" id="UGPG01000001">
    <property type="protein sequence ID" value="STY42931.1"/>
    <property type="molecule type" value="Genomic_DNA"/>
</dbReference>